<keyword evidence="2" id="KW-1185">Reference proteome</keyword>
<dbReference type="NCBIfam" id="TIGR01484">
    <property type="entry name" value="HAD-SF-IIB"/>
    <property type="match status" value="1"/>
</dbReference>
<dbReference type="InterPro" id="IPR000150">
    <property type="entry name" value="Cof"/>
</dbReference>
<evidence type="ECO:0000313" key="2">
    <source>
        <dbReference type="Proteomes" id="UP000199268"/>
    </source>
</evidence>
<dbReference type="EMBL" id="FMAO01000009">
    <property type="protein sequence ID" value="SCC03226.1"/>
    <property type="molecule type" value="Genomic_DNA"/>
</dbReference>
<dbReference type="SUPFAM" id="SSF56784">
    <property type="entry name" value="HAD-like"/>
    <property type="match status" value="1"/>
</dbReference>
<dbReference type="STRING" id="1505725.GA0061074_10942"/>
<dbReference type="PANTHER" id="PTHR10000:SF8">
    <property type="entry name" value="HAD SUPERFAMILY HYDROLASE-LIKE, TYPE 3"/>
    <property type="match status" value="1"/>
</dbReference>
<dbReference type="PANTHER" id="PTHR10000">
    <property type="entry name" value="PHOSPHOSERINE PHOSPHATASE"/>
    <property type="match status" value="1"/>
</dbReference>
<evidence type="ECO:0008006" key="3">
    <source>
        <dbReference type="Google" id="ProtNLM"/>
    </source>
</evidence>
<dbReference type="RefSeq" id="WP_092463101.1">
    <property type="nucleotide sequence ID" value="NZ_BJEE01000008.1"/>
</dbReference>
<dbReference type="InterPro" id="IPR036412">
    <property type="entry name" value="HAD-like_sf"/>
</dbReference>
<dbReference type="SFLD" id="SFLDS00003">
    <property type="entry name" value="Haloacid_Dehalogenase"/>
    <property type="match status" value="1"/>
</dbReference>
<dbReference type="Pfam" id="PF08282">
    <property type="entry name" value="Hydrolase_3"/>
    <property type="match status" value="1"/>
</dbReference>
<dbReference type="SFLD" id="SFLDG01140">
    <property type="entry name" value="C2.B:_Phosphomannomutase_and_P"/>
    <property type="match status" value="1"/>
</dbReference>
<evidence type="ECO:0000313" key="1">
    <source>
        <dbReference type="EMBL" id="SCC03226.1"/>
    </source>
</evidence>
<sequence length="273" mass="30256">MIKQIFLDMDGTLLDDQGDVTQQTIDTIRDANIPVTLVSARAPQEMTVAIDQLALDAPQVAFNGGLIYQWHDEKMHVLRANTIARGVNEQLMRWLLDNYAGMSLSYYTQDDWVVSEMSPEISREIEFTGVIPRVLDMTDFTTDVQNGVFKIMLIDLTGELLDDIQAAILALNLPGINVQQSDKEHLEITSRVAEKAFGVAYIVEQEDLNKSETAAFGDGQNDLSMFDEVGLAVAMGNAPLNVRQAGDFVTKTNQENGVAYGIKQILLQQADNK</sequence>
<protein>
    <recommendedName>
        <fullName evidence="3">Cof subfamily of IIB subfamily of haloacid dehalogenase superfamily/HAD-superfamily hydrolase, subfamily IIB</fullName>
    </recommendedName>
</protein>
<dbReference type="GO" id="GO:0005829">
    <property type="term" value="C:cytosol"/>
    <property type="evidence" value="ECO:0007669"/>
    <property type="project" value="TreeGrafter"/>
</dbReference>
<dbReference type="GO" id="GO:0016791">
    <property type="term" value="F:phosphatase activity"/>
    <property type="evidence" value="ECO:0007669"/>
    <property type="project" value="TreeGrafter"/>
</dbReference>
<dbReference type="NCBIfam" id="TIGR00099">
    <property type="entry name" value="Cof-subfamily"/>
    <property type="match status" value="1"/>
</dbReference>
<reference evidence="2" key="1">
    <citation type="submission" date="2016-08" db="EMBL/GenBank/DDBJ databases">
        <authorList>
            <person name="Varghese N."/>
            <person name="Submissions Spin"/>
        </authorList>
    </citation>
    <scope>NUCLEOTIDE SEQUENCE [LARGE SCALE GENOMIC DNA]</scope>
    <source>
        <strain evidence="2">R-53094</strain>
    </source>
</reference>
<gene>
    <name evidence="1" type="ORF">GA0061074_10942</name>
</gene>
<dbReference type="OrthoDB" id="9790031at2"/>
<dbReference type="Proteomes" id="UP000199268">
    <property type="component" value="Unassembled WGS sequence"/>
</dbReference>
<dbReference type="AlphaFoldDB" id="A0A1C4B8Q7"/>
<name>A0A1C4B8Q7_9LACO</name>
<dbReference type="CDD" id="cd07516">
    <property type="entry name" value="HAD_Pase"/>
    <property type="match status" value="1"/>
</dbReference>
<dbReference type="InterPro" id="IPR023214">
    <property type="entry name" value="HAD_sf"/>
</dbReference>
<organism evidence="1 2">
    <name type="scientific">Weissella bombi</name>
    <dbReference type="NCBI Taxonomy" id="1505725"/>
    <lineage>
        <taxon>Bacteria</taxon>
        <taxon>Bacillati</taxon>
        <taxon>Bacillota</taxon>
        <taxon>Bacilli</taxon>
        <taxon>Lactobacillales</taxon>
        <taxon>Lactobacillaceae</taxon>
        <taxon>Weissella</taxon>
    </lineage>
</organism>
<dbReference type="GO" id="GO:0000287">
    <property type="term" value="F:magnesium ion binding"/>
    <property type="evidence" value="ECO:0007669"/>
    <property type="project" value="TreeGrafter"/>
</dbReference>
<accession>A0A1C4B8Q7</accession>
<dbReference type="Gene3D" id="3.40.50.1000">
    <property type="entry name" value="HAD superfamily/HAD-like"/>
    <property type="match status" value="1"/>
</dbReference>
<proteinExistence type="predicted"/>
<dbReference type="Gene3D" id="3.30.1240.10">
    <property type="match status" value="1"/>
</dbReference>
<dbReference type="InterPro" id="IPR006379">
    <property type="entry name" value="HAD-SF_hydro_IIB"/>
</dbReference>